<evidence type="ECO:0000313" key="7">
    <source>
        <dbReference type="EMBL" id="API86798.1"/>
    </source>
</evidence>
<dbReference type="InterPro" id="IPR000064">
    <property type="entry name" value="NLP_P60_dom"/>
</dbReference>
<evidence type="ECO:0000256" key="1">
    <source>
        <dbReference type="ARBA" id="ARBA00007074"/>
    </source>
</evidence>
<dbReference type="RefSeq" id="WP_072712309.1">
    <property type="nucleotide sequence ID" value="NZ_CP016796.1"/>
</dbReference>
<dbReference type="GO" id="GO:0006508">
    <property type="term" value="P:proteolysis"/>
    <property type="evidence" value="ECO:0007669"/>
    <property type="project" value="UniProtKB-KW"/>
</dbReference>
<evidence type="ECO:0000256" key="3">
    <source>
        <dbReference type="ARBA" id="ARBA00022801"/>
    </source>
</evidence>
<dbReference type="InterPro" id="IPR039439">
    <property type="entry name" value="SH3b1_dom"/>
</dbReference>
<dbReference type="PIRSF" id="PIRSF019015">
    <property type="entry name" value="P60_peptidase_YkfC"/>
    <property type="match status" value="1"/>
</dbReference>
<dbReference type="Proteomes" id="UP000184222">
    <property type="component" value="Chromosome"/>
</dbReference>
<dbReference type="Pfam" id="PF12913">
    <property type="entry name" value="SH3_6"/>
    <property type="match status" value="1"/>
</dbReference>
<dbReference type="Gene3D" id="3.90.1720.10">
    <property type="entry name" value="endopeptidase domain like (from Nostoc punctiforme)"/>
    <property type="match status" value="1"/>
</dbReference>
<evidence type="ECO:0000256" key="4">
    <source>
        <dbReference type="ARBA" id="ARBA00022807"/>
    </source>
</evidence>
<proteinExistence type="inferred from homology"/>
<dbReference type="KEGG" id="frx:F7310_05255"/>
<dbReference type="AlphaFoldDB" id="A0A1L4BSI9"/>
<dbReference type="OrthoDB" id="9808890at2"/>
<dbReference type="EMBL" id="CP016796">
    <property type="protein sequence ID" value="API86798.1"/>
    <property type="molecule type" value="Genomic_DNA"/>
</dbReference>
<keyword evidence="4" id="KW-0788">Thiol protease</keyword>
<gene>
    <name evidence="7" type="ORF">F7310_05255</name>
</gene>
<dbReference type="Pfam" id="PF00877">
    <property type="entry name" value="NLPC_P60"/>
    <property type="match status" value="1"/>
</dbReference>
<name>A0A1L4BSI9_9GAMM</name>
<dbReference type="STRING" id="573570.F7310_05255"/>
<comment type="similarity">
    <text evidence="1">Belongs to the peptidase C40 family.</text>
</comment>
<accession>A0A1L4BSI9</accession>
<reference evidence="7 8" key="1">
    <citation type="journal article" date="2016" name="Appl. Environ. Microbiol.">
        <title>Whole genome relationships among Francisella bacteria of diverse origin define new species and provide specific regions for detection.</title>
        <authorList>
            <person name="Challacombe J.F."/>
            <person name="Petersen J.M."/>
            <person name="Gallegos-Graves V."/>
            <person name="Hodge D."/>
            <person name="Pillai S."/>
            <person name="Kuske C.R."/>
        </authorList>
    </citation>
    <scope>NUCLEOTIDE SEQUENCE [LARGE SCALE GENOMIC DNA]</scope>
    <source>
        <strain evidence="8">TX07-7310</strain>
    </source>
</reference>
<sequence length="472" mass="55056">MSLKSFTTFIVLFIVNISLCLAVNVPIEMFDLSKYSQDANYYIPKSQKGYEKPLLTRLQQDKLLKKLISHSVGNDSPWSESFYEEYLQQNSLKKWVTEQINDINNSKLPDDEKIYKENFRLFTKLEYKSVTKNINFDDINNLHKYNVNNRAIVTRTTMGYTVPYDRPLFLNFTLPGQGYPFSNINVSSLNIGEAIYIISVSKDKRWYLVLSPSFYAWVKSNTISRVSTSEIETWKNAFTKKSISIRRFETPIFNLDNKLIKNTYPGTMLPVLDTDKNYYKVLLPTQTKTGNLVFTDAKIIKHDATKIPALTTPKNFVKIIKETQGYPYGWGNQYYYNDCSSELRAIYQAFGVWLPRNSKDQYKTYKSLKLDKYTSEQRSQILLTKARPFLDFIYIKGHVMLYIGKTLNPYNPKQVVPATYQQVWGLKDKDNTKRSVIGESVFLPLLEKYPEDPTLESELKKQVFRIVQIAQY</sequence>
<dbReference type="SUPFAM" id="SSF54001">
    <property type="entry name" value="Cysteine proteinases"/>
    <property type="match status" value="1"/>
</dbReference>
<keyword evidence="3" id="KW-0378">Hydrolase</keyword>
<evidence type="ECO:0000256" key="2">
    <source>
        <dbReference type="ARBA" id="ARBA00022670"/>
    </source>
</evidence>
<dbReference type="InterPro" id="IPR038765">
    <property type="entry name" value="Papain-like_cys_pep_sf"/>
</dbReference>
<evidence type="ECO:0000313" key="8">
    <source>
        <dbReference type="Proteomes" id="UP000184222"/>
    </source>
</evidence>
<evidence type="ECO:0000259" key="6">
    <source>
        <dbReference type="Pfam" id="PF12913"/>
    </source>
</evidence>
<protein>
    <recommendedName>
        <fullName evidence="9">Glycoside hydrolase</fullName>
    </recommendedName>
</protein>
<keyword evidence="2" id="KW-0645">Protease</keyword>
<feature type="domain" description="NlpC/P60" evidence="5">
    <location>
        <begin position="325"/>
        <end position="406"/>
    </location>
</feature>
<evidence type="ECO:0000259" key="5">
    <source>
        <dbReference type="Pfam" id="PF00877"/>
    </source>
</evidence>
<dbReference type="InterPro" id="IPR027017">
    <property type="entry name" value="P60_peptidase_YkfC"/>
</dbReference>
<feature type="domain" description="SH3b1" evidence="6">
    <location>
        <begin position="167"/>
        <end position="219"/>
    </location>
</feature>
<evidence type="ECO:0008006" key="9">
    <source>
        <dbReference type="Google" id="ProtNLM"/>
    </source>
</evidence>
<keyword evidence="8" id="KW-1185">Reference proteome</keyword>
<organism evidence="7 8">
    <name type="scientific">Francisella uliginis</name>
    <dbReference type="NCBI Taxonomy" id="573570"/>
    <lineage>
        <taxon>Bacteria</taxon>
        <taxon>Pseudomonadati</taxon>
        <taxon>Pseudomonadota</taxon>
        <taxon>Gammaproteobacteria</taxon>
        <taxon>Thiotrichales</taxon>
        <taxon>Francisellaceae</taxon>
        <taxon>Francisella</taxon>
    </lineage>
</organism>
<dbReference type="GO" id="GO:0008234">
    <property type="term" value="F:cysteine-type peptidase activity"/>
    <property type="evidence" value="ECO:0007669"/>
    <property type="project" value="UniProtKB-KW"/>
</dbReference>